<evidence type="ECO:0000259" key="5">
    <source>
        <dbReference type="PROSITE" id="PS50013"/>
    </source>
</evidence>
<dbReference type="GO" id="GO:0006338">
    <property type="term" value="P:chromatin remodeling"/>
    <property type="evidence" value="ECO:0007669"/>
    <property type="project" value="UniProtKB-ARBA"/>
</dbReference>
<evidence type="ECO:0000313" key="7">
    <source>
        <dbReference type="Proteomes" id="UP000720189"/>
    </source>
</evidence>
<evidence type="ECO:0000256" key="4">
    <source>
        <dbReference type="SAM" id="MobiDB-lite"/>
    </source>
</evidence>
<accession>A0A9P9G091</accession>
<dbReference type="PROSITE" id="PS50013">
    <property type="entry name" value="CHROMO_2"/>
    <property type="match status" value="1"/>
</dbReference>
<organism evidence="6 7">
    <name type="scientific">Fusarium redolens</name>
    <dbReference type="NCBI Taxonomy" id="48865"/>
    <lineage>
        <taxon>Eukaryota</taxon>
        <taxon>Fungi</taxon>
        <taxon>Dikarya</taxon>
        <taxon>Ascomycota</taxon>
        <taxon>Pezizomycotina</taxon>
        <taxon>Sordariomycetes</taxon>
        <taxon>Hypocreomycetidae</taxon>
        <taxon>Hypocreales</taxon>
        <taxon>Nectriaceae</taxon>
        <taxon>Fusarium</taxon>
        <taxon>Fusarium redolens species complex</taxon>
    </lineage>
</organism>
<comment type="caution">
    <text evidence="6">The sequence shown here is derived from an EMBL/GenBank/DDBJ whole genome shotgun (WGS) entry which is preliminary data.</text>
</comment>
<dbReference type="Gene3D" id="2.40.50.40">
    <property type="match status" value="2"/>
</dbReference>
<gene>
    <name evidence="6" type="ORF">BKA55DRAFT_716339</name>
</gene>
<reference evidence="6" key="1">
    <citation type="journal article" date="2021" name="Nat. Commun.">
        <title>Genetic determinants of endophytism in the Arabidopsis root mycobiome.</title>
        <authorList>
            <person name="Mesny F."/>
            <person name="Miyauchi S."/>
            <person name="Thiergart T."/>
            <person name="Pickel B."/>
            <person name="Atanasova L."/>
            <person name="Karlsson M."/>
            <person name="Huettel B."/>
            <person name="Barry K.W."/>
            <person name="Haridas S."/>
            <person name="Chen C."/>
            <person name="Bauer D."/>
            <person name="Andreopoulos W."/>
            <person name="Pangilinan J."/>
            <person name="LaButti K."/>
            <person name="Riley R."/>
            <person name="Lipzen A."/>
            <person name="Clum A."/>
            <person name="Drula E."/>
            <person name="Henrissat B."/>
            <person name="Kohler A."/>
            <person name="Grigoriev I.V."/>
            <person name="Martin F.M."/>
            <person name="Hacquard S."/>
        </authorList>
    </citation>
    <scope>NUCLEOTIDE SEQUENCE</scope>
    <source>
        <strain evidence="6">MPI-CAGE-AT-0023</strain>
    </source>
</reference>
<comment type="subunit">
    <text evidence="2">Component of the NuA4 histone acetyltransferase complex.</text>
</comment>
<dbReference type="RefSeq" id="XP_046042762.1">
    <property type="nucleotide sequence ID" value="XM_046200900.1"/>
</dbReference>
<evidence type="ECO:0000256" key="3">
    <source>
        <dbReference type="ARBA" id="ARBA00023242"/>
    </source>
</evidence>
<evidence type="ECO:0000313" key="6">
    <source>
        <dbReference type="EMBL" id="KAH7228525.1"/>
    </source>
</evidence>
<keyword evidence="7" id="KW-1185">Reference proteome</keyword>
<dbReference type="GO" id="GO:0005634">
    <property type="term" value="C:nucleus"/>
    <property type="evidence" value="ECO:0007669"/>
    <property type="project" value="UniProtKB-SubCell"/>
</dbReference>
<dbReference type="InterPro" id="IPR000953">
    <property type="entry name" value="Chromo/chromo_shadow_dom"/>
</dbReference>
<evidence type="ECO:0000256" key="2">
    <source>
        <dbReference type="ARBA" id="ARBA00011353"/>
    </source>
</evidence>
<dbReference type="Pfam" id="PF01393">
    <property type="entry name" value="Chromo_shadow"/>
    <property type="match status" value="1"/>
</dbReference>
<protein>
    <recommendedName>
        <fullName evidence="5">Chromo domain-containing protein</fullName>
    </recommendedName>
</protein>
<dbReference type="InterPro" id="IPR008251">
    <property type="entry name" value="Chromo_shadow_dom"/>
</dbReference>
<dbReference type="AlphaFoldDB" id="A0A9P9G091"/>
<keyword evidence="3" id="KW-0539">Nucleus</keyword>
<dbReference type="EMBL" id="JAGMUX010000024">
    <property type="protein sequence ID" value="KAH7228525.1"/>
    <property type="molecule type" value="Genomic_DNA"/>
</dbReference>
<dbReference type="GeneID" id="70230854"/>
<name>A0A9P9G091_FUSRE</name>
<comment type="subcellular location">
    <subcellularLocation>
        <location evidence="1">Nucleus</location>
    </subcellularLocation>
</comment>
<dbReference type="OrthoDB" id="433924at2759"/>
<proteinExistence type="predicted"/>
<dbReference type="InterPro" id="IPR016197">
    <property type="entry name" value="Chromo-like_dom_sf"/>
</dbReference>
<evidence type="ECO:0000256" key="1">
    <source>
        <dbReference type="ARBA" id="ARBA00004123"/>
    </source>
</evidence>
<sequence>MTLESFTSIAYQWIFSSSCGPVWGSCMITMRMTAYSIQDHFVDEDAIIASTILGWHDTDRYQGCVYFQVKWQGHESSKEWTWEPQTNLEVEGDMLVKEYFETLAKRRKRVRRSAKKQPSPSVATGGTGRGRRNERHRTVPSGRIAKLAWEPPRGSWEHEPFHIDGCGGDSAETLMIYITWLGGHKTRHKMDVLCKKCPQKVRIS</sequence>
<feature type="region of interest" description="Disordered" evidence="4">
    <location>
        <begin position="108"/>
        <end position="138"/>
    </location>
</feature>
<feature type="domain" description="Chromo" evidence="5">
    <location>
        <begin position="47"/>
        <end position="111"/>
    </location>
</feature>
<dbReference type="CDD" id="cd00024">
    <property type="entry name" value="CD_CSD"/>
    <property type="match status" value="1"/>
</dbReference>
<dbReference type="Proteomes" id="UP000720189">
    <property type="component" value="Unassembled WGS sequence"/>
</dbReference>
<dbReference type="SUPFAM" id="SSF54160">
    <property type="entry name" value="Chromo domain-like"/>
    <property type="match status" value="2"/>
</dbReference>